<keyword evidence="5 12" id="KW-0479">Metal-binding</keyword>
<evidence type="ECO:0000256" key="9">
    <source>
        <dbReference type="ARBA" id="ARBA00023014"/>
    </source>
</evidence>
<dbReference type="InterPro" id="IPR017927">
    <property type="entry name" value="FAD-bd_FR_type"/>
</dbReference>
<dbReference type="InterPro" id="IPR019480">
    <property type="entry name" value="Dihydroorotate_DH_Fe-S-bd"/>
</dbReference>
<feature type="binding site" evidence="12">
    <location>
        <position position="252"/>
    </location>
    <ligand>
        <name>[2Fe-2S] cluster</name>
        <dbReference type="ChEBI" id="CHEBI:190135"/>
    </ligand>
</feature>
<dbReference type="CDD" id="cd06218">
    <property type="entry name" value="DHOD_e_trans"/>
    <property type="match status" value="1"/>
</dbReference>
<dbReference type="SUPFAM" id="SSF52343">
    <property type="entry name" value="Ferredoxin reductase-like, C-terminal NADP-linked domain"/>
    <property type="match status" value="1"/>
</dbReference>
<keyword evidence="8 12" id="KW-0408">Iron</keyword>
<keyword evidence="6 11" id="KW-0274">FAD</keyword>
<evidence type="ECO:0000256" key="7">
    <source>
        <dbReference type="ARBA" id="ARBA00022982"/>
    </source>
</evidence>
<feature type="binding site" evidence="12">
    <location>
        <position position="264"/>
    </location>
    <ligand>
        <name>[2Fe-2S] cluster</name>
        <dbReference type="ChEBI" id="CHEBI:190135"/>
    </ligand>
</feature>
<reference evidence="15" key="1">
    <citation type="submission" date="2020-02" db="EMBL/GenBank/DDBJ databases">
        <authorList>
            <person name="Meier V. D."/>
        </authorList>
    </citation>
    <scope>NUCLEOTIDE SEQUENCE</scope>
    <source>
        <strain evidence="15">AVDCRST_MAG43</strain>
    </source>
</reference>
<evidence type="ECO:0000256" key="4">
    <source>
        <dbReference type="ARBA" id="ARBA00022714"/>
    </source>
</evidence>
<evidence type="ECO:0000256" key="3">
    <source>
        <dbReference type="ARBA" id="ARBA00022630"/>
    </source>
</evidence>
<dbReference type="GO" id="GO:0006221">
    <property type="term" value="P:pyrimidine nucleotide biosynthetic process"/>
    <property type="evidence" value="ECO:0007669"/>
    <property type="project" value="InterPro"/>
</dbReference>
<comment type="cofactor">
    <cofactor evidence="12">
        <name>[2Fe-2S] cluster</name>
        <dbReference type="ChEBI" id="CHEBI:190135"/>
    </cofactor>
    <text evidence="12">Binds 1 [2Fe-2S] cluster per subunit.</text>
</comment>
<dbReference type="PIRSF" id="PIRSF006816">
    <property type="entry name" value="Cyc3_hyd_g"/>
    <property type="match status" value="1"/>
</dbReference>
<keyword evidence="7" id="KW-0249">Electron transport</keyword>
<evidence type="ECO:0000256" key="8">
    <source>
        <dbReference type="ARBA" id="ARBA00023004"/>
    </source>
</evidence>
<organism evidence="15">
    <name type="scientific">uncultured Thermomicrobiales bacterium</name>
    <dbReference type="NCBI Taxonomy" id="1645740"/>
    <lineage>
        <taxon>Bacteria</taxon>
        <taxon>Pseudomonadati</taxon>
        <taxon>Thermomicrobiota</taxon>
        <taxon>Thermomicrobia</taxon>
        <taxon>Thermomicrobiales</taxon>
        <taxon>environmental samples</taxon>
    </lineage>
</organism>
<feature type="binding site" evidence="11">
    <location>
        <begin position="72"/>
        <end position="75"/>
    </location>
    <ligand>
        <name>FAD</name>
        <dbReference type="ChEBI" id="CHEBI:57692"/>
    </ligand>
</feature>
<dbReference type="InterPro" id="IPR039261">
    <property type="entry name" value="FNR_nucleotide-bd"/>
</dbReference>
<dbReference type="Gene3D" id="3.40.50.80">
    <property type="entry name" value="Nucleotide-binding domain of ferredoxin-NADP reductase (FNR) module"/>
    <property type="match status" value="1"/>
</dbReference>
<dbReference type="EMBL" id="CADCWI010000012">
    <property type="protein sequence ID" value="CAA9542052.1"/>
    <property type="molecule type" value="Genomic_DNA"/>
</dbReference>
<dbReference type="EC" id="1.3.1.14" evidence="15"/>
<dbReference type="GO" id="GO:0051537">
    <property type="term" value="F:2 iron, 2 sulfur cluster binding"/>
    <property type="evidence" value="ECO:0007669"/>
    <property type="project" value="UniProtKB-KW"/>
</dbReference>
<dbReference type="PROSITE" id="PS51384">
    <property type="entry name" value="FAD_FR"/>
    <property type="match status" value="1"/>
</dbReference>
<evidence type="ECO:0000259" key="14">
    <source>
        <dbReference type="PROSITE" id="PS51384"/>
    </source>
</evidence>
<dbReference type="Gene3D" id="2.10.240.10">
    <property type="entry name" value="Dihydroorotate dehydrogenase, electron transfer subunit"/>
    <property type="match status" value="1"/>
</dbReference>
<evidence type="ECO:0000313" key="15">
    <source>
        <dbReference type="EMBL" id="CAA9542052.1"/>
    </source>
</evidence>
<accession>A0A6J4U8W1</accession>
<evidence type="ECO:0000256" key="6">
    <source>
        <dbReference type="ARBA" id="ARBA00022827"/>
    </source>
</evidence>
<dbReference type="PANTHER" id="PTHR43513:SF3">
    <property type="entry name" value="DIHYDROOROTATE DEHYDROGENASE B (NAD(+)), ELECTRON TRANSFER SUBUNIT-RELATED"/>
    <property type="match status" value="1"/>
</dbReference>
<dbReference type="InterPro" id="IPR050353">
    <property type="entry name" value="PyrK_electron_transfer"/>
</dbReference>
<dbReference type="InterPro" id="IPR017938">
    <property type="entry name" value="Riboflavin_synthase-like_b-brl"/>
</dbReference>
<feature type="binding site" evidence="11">
    <location>
        <begin position="89"/>
        <end position="91"/>
    </location>
    <ligand>
        <name>FAD</name>
        <dbReference type="ChEBI" id="CHEBI:57692"/>
    </ligand>
</feature>
<comment type="cofactor">
    <cofactor evidence="11">
        <name>FAD</name>
        <dbReference type="ChEBI" id="CHEBI:57692"/>
    </cofactor>
    <text evidence="11">Binds 1 FAD per subunit.</text>
</comment>
<dbReference type="AlphaFoldDB" id="A0A6J4U8W1"/>
<dbReference type="PRINTS" id="PR00409">
    <property type="entry name" value="PHDIOXRDTASE"/>
</dbReference>
<dbReference type="InterPro" id="IPR037117">
    <property type="entry name" value="Dihydroorotate_DH_ele_sf"/>
</dbReference>
<protein>
    <submittedName>
        <fullName evidence="15">Dihydroorotate dehydrogenase (NAD(+)), electron transfer subunit</fullName>
        <ecNumber evidence="15">1.3.1.14</ecNumber>
    </submittedName>
</protein>
<name>A0A6J4U8W1_9BACT</name>
<evidence type="ECO:0000256" key="11">
    <source>
        <dbReference type="PIRSR" id="PIRSR006816-1"/>
    </source>
</evidence>
<evidence type="ECO:0000256" key="10">
    <source>
        <dbReference type="ARBA" id="ARBA00034078"/>
    </source>
</evidence>
<comment type="similarity">
    <text evidence="1">Belongs to the PyrK family.</text>
</comment>
<feature type="binding site" evidence="12">
    <location>
        <position position="249"/>
    </location>
    <ligand>
        <name>[2Fe-2S] cluster</name>
        <dbReference type="ChEBI" id="CHEBI:190135"/>
    </ligand>
</feature>
<evidence type="ECO:0000256" key="12">
    <source>
        <dbReference type="PIRSR" id="PIRSR006816-2"/>
    </source>
</evidence>
<evidence type="ECO:0000256" key="2">
    <source>
        <dbReference type="ARBA" id="ARBA00022448"/>
    </source>
</evidence>
<evidence type="ECO:0000256" key="5">
    <source>
        <dbReference type="ARBA" id="ARBA00022723"/>
    </source>
</evidence>
<keyword evidence="15" id="KW-0560">Oxidoreductase</keyword>
<keyword evidence="3 11" id="KW-0285">Flavoprotein</keyword>
<keyword evidence="9 12" id="KW-0411">Iron-sulfur</keyword>
<gene>
    <name evidence="15" type="ORF">AVDCRST_MAG43-221</name>
</gene>
<proteinExistence type="inferred from homology"/>
<dbReference type="GO" id="GO:0050660">
    <property type="term" value="F:flavin adenine dinucleotide binding"/>
    <property type="evidence" value="ECO:0007669"/>
    <property type="project" value="InterPro"/>
</dbReference>
<sequence length="278" mass="29769">MDTATSTTRAHDHAGSWNREFSGEVTETEPVMGDSMLITFTAPPALIPGVRAGQFVEILCRGETSWDPLLRRPYSVYDVDASGATITVLVRPYGRGSAWLCAQRPGTILSILGPLGNAFTVAEKSRNLLMVAGGVGAAPLLMLAKDATRRGLNVTYLLGGMTADALLDARFVPGEVEYVVATDDGSQGHHGFVTDVVPQYLQWADQVFACGPEAMFRSLRQVVLANRFGDHPRVQVSVERTMACGVGACLGCVVETKRGMKASCVDGPVFDMDGVIWS</sequence>
<comment type="cofactor">
    <cofactor evidence="10">
        <name>[2Fe-2S] cluster</name>
        <dbReference type="ChEBI" id="CHEBI:190135"/>
    </cofactor>
</comment>
<feature type="binding site" evidence="12">
    <location>
        <position position="244"/>
    </location>
    <ligand>
        <name>[2Fe-2S] cluster</name>
        <dbReference type="ChEBI" id="CHEBI:190135"/>
    </ligand>
</feature>
<dbReference type="GO" id="GO:0004589">
    <property type="term" value="F:dihydroorotate dehydrogenase (NAD+) activity"/>
    <property type="evidence" value="ECO:0007669"/>
    <property type="project" value="UniProtKB-EC"/>
</dbReference>
<keyword evidence="2" id="KW-0813">Transport</keyword>
<dbReference type="SUPFAM" id="SSF63380">
    <property type="entry name" value="Riboflavin synthase domain-like"/>
    <property type="match status" value="1"/>
</dbReference>
<evidence type="ECO:0000256" key="13">
    <source>
        <dbReference type="SAM" id="MobiDB-lite"/>
    </source>
</evidence>
<dbReference type="InterPro" id="IPR012165">
    <property type="entry name" value="Cyt_c3_hydrogenase_gsu"/>
</dbReference>
<evidence type="ECO:0000256" key="1">
    <source>
        <dbReference type="ARBA" id="ARBA00006422"/>
    </source>
</evidence>
<feature type="domain" description="FAD-binding FR-type" evidence="14">
    <location>
        <begin position="18"/>
        <end position="121"/>
    </location>
</feature>
<dbReference type="Gene3D" id="2.40.30.10">
    <property type="entry name" value="Translation factors"/>
    <property type="match status" value="1"/>
</dbReference>
<dbReference type="PANTHER" id="PTHR43513">
    <property type="entry name" value="DIHYDROOROTATE DEHYDROGENASE B (NAD(+)), ELECTRON TRANSFER SUBUNIT"/>
    <property type="match status" value="1"/>
</dbReference>
<keyword evidence="4 12" id="KW-0001">2Fe-2S</keyword>
<feature type="region of interest" description="Disordered" evidence="13">
    <location>
        <begin position="1"/>
        <end position="25"/>
    </location>
</feature>
<dbReference type="Pfam" id="PF10418">
    <property type="entry name" value="DHODB_Fe-S_bind"/>
    <property type="match status" value="1"/>
</dbReference>
<dbReference type="GO" id="GO:0046872">
    <property type="term" value="F:metal ion binding"/>
    <property type="evidence" value="ECO:0007669"/>
    <property type="project" value="UniProtKB-KW"/>
</dbReference>